<dbReference type="Proteomes" id="UP000053051">
    <property type="component" value="Unassembled WGS sequence"/>
</dbReference>
<dbReference type="EMBL" id="CAIY01000005">
    <property type="protein sequence ID" value="CCH66227.1"/>
    <property type="molecule type" value="Genomic_DNA"/>
</dbReference>
<keyword evidence="2" id="KW-1185">Reference proteome</keyword>
<gene>
    <name evidence="1" type="ORF">RINTHH_720</name>
</gene>
<evidence type="ECO:0000313" key="1">
    <source>
        <dbReference type="EMBL" id="CCH66227.1"/>
    </source>
</evidence>
<sequence length="139" mass="15943">MALLQIKGYLRGSQNLEEDFKSKVDSLKQEYPNEFNVEHMYHIAAALGINQPEKLWEEEKEGNINFQHQDYLQGLAEAMVGVDWMNGDEIGQTLDAAYDDLSASLKSYWTDNKTFREAVKSKIRDMGLVKELANRISKP</sequence>
<dbReference type="AlphaFoldDB" id="M1WXB0"/>
<comment type="caution">
    <text evidence="1">The sequence shown here is derived from an EMBL/GenBank/DDBJ whole genome shotgun (WGS) entry which is preliminary data.</text>
</comment>
<accession>M1WXB0</accession>
<name>M1WXB0_9NOST</name>
<organism evidence="1 2">
    <name type="scientific">Richelia intracellularis HH01</name>
    <dbReference type="NCBI Taxonomy" id="1165094"/>
    <lineage>
        <taxon>Bacteria</taxon>
        <taxon>Bacillati</taxon>
        <taxon>Cyanobacteriota</taxon>
        <taxon>Cyanophyceae</taxon>
        <taxon>Nostocales</taxon>
        <taxon>Nostocaceae</taxon>
        <taxon>Richelia</taxon>
    </lineage>
</organism>
<evidence type="ECO:0000313" key="2">
    <source>
        <dbReference type="Proteomes" id="UP000053051"/>
    </source>
</evidence>
<reference evidence="1 2" key="1">
    <citation type="submission" date="2012-05" db="EMBL/GenBank/DDBJ databases">
        <authorList>
            <person name="Hilton J."/>
        </authorList>
    </citation>
    <scope>NUCLEOTIDE SEQUENCE [LARGE SCALE GENOMIC DNA]</scope>
    <source>
        <strain evidence="1 2">HH01</strain>
    </source>
</reference>
<protein>
    <submittedName>
        <fullName evidence="1">Uncharacterized protein</fullName>
    </submittedName>
</protein>
<reference evidence="2" key="2">
    <citation type="submission" date="2016-01" db="EMBL/GenBank/DDBJ databases">
        <title>Diatom-associated endosymboitic cyanobacterium lacks core nitrogen metabolism enzymes.</title>
        <authorList>
            <person name="Hilton J.A."/>
            <person name="Foster R.A."/>
            <person name="Tripp H.J."/>
            <person name="Carter B.J."/>
            <person name="Zehr J.P."/>
            <person name="Villareal T.A."/>
        </authorList>
    </citation>
    <scope>NUCLEOTIDE SEQUENCE [LARGE SCALE GENOMIC DNA]</scope>
    <source>
        <strain evidence="2">HH01</strain>
    </source>
</reference>
<proteinExistence type="predicted"/>